<name>A0A5P2FY80_9BACT</name>
<keyword evidence="2" id="KW-0732">Signal</keyword>
<keyword evidence="1" id="KW-0676">Redox-active center</keyword>
<evidence type="ECO:0000256" key="2">
    <source>
        <dbReference type="SAM" id="SignalP"/>
    </source>
</evidence>
<dbReference type="KEGG" id="arac:E0W69_001230"/>
<dbReference type="Pfam" id="PF13899">
    <property type="entry name" value="Thioredoxin_7"/>
    <property type="match status" value="1"/>
</dbReference>
<dbReference type="EMBL" id="CP044016">
    <property type="protein sequence ID" value="QES87338.1"/>
    <property type="molecule type" value="Genomic_DNA"/>
</dbReference>
<organism evidence="3 4">
    <name type="scientific">Rhizosphaericola mali</name>
    <dbReference type="NCBI Taxonomy" id="2545455"/>
    <lineage>
        <taxon>Bacteria</taxon>
        <taxon>Pseudomonadati</taxon>
        <taxon>Bacteroidota</taxon>
        <taxon>Chitinophagia</taxon>
        <taxon>Chitinophagales</taxon>
        <taxon>Chitinophagaceae</taxon>
        <taxon>Rhizosphaericola</taxon>
    </lineage>
</organism>
<dbReference type="InterPro" id="IPR017937">
    <property type="entry name" value="Thioredoxin_CS"/>
</dbReference>
<evidence type="ECO:0000256" key="1">
    <source>
        <dbReference type="ARBA" id="ARBA00023284"/>
    </source>
</evidence>
<dbReference type="InterPro" id="IPR036249">
    <property type="entry name" value="Thioredoxin-like_sf"/>
</dbReference>
<feature type="signal peptide" evidence="2">
    <location>
        <begin position="1"/>
        <end position="19"/>
    </location>
</feature>
<proteinExistence type="predicted"/>
<evidence type="ECO:0000313" key="3">
    <source>
        <dbReference type="EMBL" id="QES87338.1"/>
    </source>
</evidence>
<dbReference type="SUPFAM" id="SSF52833">
    <property type="entry name" value="Thioredoxin-like"/>
    <property type="match status" value="1"/>
</dbReference>
<accession>A0A5P2FY80</accession>
<dbReference type="Proteomes" id="UP000292424">
    <property type="component" value="Chromosome"/>
</dbReference>
<gene>
    <name evidence="3" type="ORF">E0W69_001230</name>
</gene>
<dbReference type="RefSeq" id="WP_131328216.1">
    <property type="nucleotide sequence ID" value="NZ_CP044016.1"/>
</dbReference>
<protein>
    <submittedName>
        <fullName evidence="3">Thioredoxin family protein</fullName>
    </submittedName>
</protein>
<feature type="chain" id="PRO_5024282799" evidence="2">
    <location>
        <begin position="20"/>
        <end position="181"/>
    </location>
</feature>
<evidence type="ECO:0000313" key="4">
    <source>
        <dbReference type="Proteomes" id="UP000292424"/>
    </source>
</evidence>
<dbReference type="PROSITE" id="PS00194">
    <property type="entry name" value="THIOREDOXIN_1"/>
    <property type="match status" value="1"/>
</dbReference>
<dbReference type="Gene3D" id="3.40.30.10">
    <property type="entry name" value="Glutaredoxin"/>
    <property type="match status" value="1"/>
</dbReference>
<keyword evidence="4" id="KW-1185">Reference proteome</keyword>
<dbReference type="AlphaFoldDB" id="A0A5P2FY80"/>
<sequence length="181" mass="20187">MKKISILVFAILFAITAFSQSVPTTDQVLQKAYAQAKKEHKKVFLLFHASWCGWCHHMDTLMSSPELKSYFQKNYVITHITVLENGAKKKEENEGGMTFLEDHGGKDSGIPYWLILDASGKYIANSRLKSASEDLTSTSGDNTGCPGTPEEIAYFKLVLERTGKFTPAQLDEIGKKFAQKS</sequence>
<reference evidence="3 4" key="1">
    <citation type="submission" date="2019-09" db="EMBL/GenBank/DDBJ databases">
        <title>Complete genome sequence of Arachidicoccus sp. B3-10 isolated from apple orchard soil.</title>
        <authorList>
            <person name="Kim H.S."/>
            <person name="Han K.-I."/>
            <person name="Suh M.K."/>
            <person name="Lee K.C."/>
            <person name="Eom M.K."/>
            <person name="Kim J.-S."/>
            <person name="Kang S.W."/>
            <person name="Sin Y."/>
            <person name="Lee J.-S."/>
        </authorList>
    </citation>
    <scope>NUCLEOTIDE SEQUENCE [LARGE SCALE GENOMIC DNA]</scope>
    <source>
        <strain evidence="3 4">B3-10</strain>
    </source>
</reference>
<dbReference type="OrthoDB" id="120730at2"/>